<evidence type="ECO:0000256" key="1">
    <source>
        <dbReference type="SAM" id="Phobius"/>
    </source>
</evidence>
<dbReference type="InterPro" id="IPR029062">
    <property type="entry name" value="Class_I_gatase-like"/>
</dbReference>
<dbReference type="AlphaFoldDB" id="A0A4Q1KA43"/>
<dbReference type="SUPFAM" id="SSF52317">
    <property type="entry name" value="Class I glutamine amidotransferase-like"/>
    <property type="match status" value="1"/>
</dbReference>
<dbReference type="Gene3D" id="3.40.50.410">
    <property type="entry name" value="von Willebrand factor, type A domain"/>
    <property type="match status" value="1"/>
</dbReference>
<keyword evidence="1" id="KW-0812">Transmembrane</keyword>
<protein>
    <submittedName>
        <fullName evidence="3">VWA domain-containing protein</fullName>
    </submittedName>
</protein>
<name>A0A4Q1KA43_9FLAO</name>
<feature type="transmembrane region" description="Helical" evidence="1">
    <location>
        <begin position="6"/>
        <end position="24"/>
    </location>
</feature>
<accession>A0A4Q1KA43</accession>
<dbReference type="InterPro" id="IPR024163">
    <property type="entry name" value="Aerotolerance_reg_N"/>
</dbReference>
<reference evidence="4" key="1">
    <citation type="submission" date="2019-01" db="EMBL/GenBank/DDBJ databases">
        <title>Cytophagaceae bacterium strain CAR-16.</title>
        <authorList>
            <person name="Chen W.-M."/>
        </authorList>
    </citation>
    <scope>NUCLEOTIDE SEQUENCE [LARGE SCALE GENOMIC DNA]</scope>
    <source>
        <strain evidence="4">WWJ-16</strain>
    </source>
</reference>
<dbReference type="NCBIfam" id="TIGR02226">
    <property type="entry name" value="two_anch"/>
    <property type="match status" value="1"/>
</dbReference>
<keyword evidence="1" id="KW-1133">Transmembrane helix</keyword>
<organism evidence="3 4">
    <name type="scientific">Flavobacterium stagni</name>
    <dbReference type="NCBI Taxonomy" id="2506421"/>
    <lineage>
        <taxon>Bacteria</taxon>
        <taxon>Pseudomonadati</taxon>
        <taxon>Bacteroidota</taxon>
        <taxon>Flavobacteriia</taxon>
        <taxon>Flavobacteriales</taxon>
        <taxon>Flavobacteriaceae</taxon>
        <taxon>Flavobacterium</taxon>
    </lineage>
</organism>
<dbReference type="PANTHER" id="PTHR37464:SF1">
    <property type="entry name" value="BLL2463 PROTEIN"/>
    <property type="match status" value="1"/>
</dbReference>
<comment type="caution">
    <text evidence="3">The sequence shown here is derived from an EMBL/GenBank/DDBJ whole genome shotgun (WGS) entry which is preliminary data.</text>
</comment>
<dbReference type="OrthoDB" id="9810200at2"/>
<evidence type="ECO:0000313" key="3">
    <source>
        <dbReference type="EMBL" id="RXR23391.1"/>
    </source>
</evidence>
<keyword evidence="4" id="KW-1185">Reference proteome</keyword>
<dbReference type="InterPro" id="IPR036465">
    <property type="entry name" value="vWFA_dom_sf"/>
</dbReference>
<dbReference type="Pfam" id="PF07584">
    <property type="entry name" value="BatA"/>
    <property type="match status" value="1"/>
</dbReference>
<dbReference type="InterPro" id="IPR011933">
    <property type="entry name" value="Double_TM_dom"/>
</dbReference>
<proteinExistence type="predicted"/>
<feature type="domain" description="Aerotolerance regulator N-terminal" evidence="2">
    <location>
        <begin position="1"/>
        <end position="76"/>
    </location>
</feature>
<keyword evidence="1" id="KW-0472">Membrane</keyword>
<evidence type="ECO:0000259" key="2">
    <source>
        <dbReference type="Pfam" id="PF07584"/>
    </source>
</evidence>
<dbReference type="RefSeq" id="WP_129460871.1">
    <property type="nucleotide sequence ID" value="NZ_SBKN01000002.1"/>
</dbReference>
<dbReference type="SUPFAM" id="SSF53300">
    <property type="entry name" value="vWA-like"/>
    <property type="match status" value="1"/>
</dbReference>
<evidence type="ECO:0000313" key="4">
    <source>
        <dbReference type="Proteomes" id="UP000289857"/>
    </source>
</evidence>
<sequence>MHFKHPEVLYFLFLLLLPILVHLFQLRRFKTELFTNVRFLKELVVQTRKSSKLKKYLLLATRLLLFAFLILAFAQPFFEAKDHKNANNELYIILDNSFSMQAKGKKGELLKRAVQDLLEQAPENTQFSLITCTDNFWNTDIKSIQKELQNLTYSATPFQPESLLAKVKAHPSAFKKDIVIITDGVGLESKSFGKPQPDENVYFILPEAENTNNIAIDSVYLHQTLDQFYEIGVAVTAHGDDFKDIPLAIYNQGKLVAKTLVNFDQPKQQLKFNLPKEDFHGYVSLNDNALEYDNTYYFSLSKPQKNNVLSIGDNNNATFLGKIYTTDEFNYTHYELRNLDYNAIEKQDAVILNELPDIPASLQTTLKTFVAKGGNVVVIPAANANVSALNALTKALGGGYTYGNWKTEEQLISKINFNHPLYSQVFEKKTDNFQYPKTKASYRVQSSLPSVLEYNDQSPFLSATTNGIANIYYFAAPIDKDYSNFCNSPYLIVPTFYNMALSAQKVGINALVIGDSKPFITNSILGKDEIVSITNANESFIPVQQIMNQKVKLTFNDNPKTAGNYKVDRKGQFLENLSFNYARTESNLNNRNTAIADEFKEIDSTDHLFDTLQADRNDTQIWKWFLLLTLLFALVEIAIQKWVK</sequence>
<feature type="transmembrane region" description="Helical" evidence="1">
    <location>
        <begin position="56"/>
        <end position="78"/>
    </location>
</feature>
<dbReference type="PANTHER" id="PTHR37464">
    <property type="entry name" value="BLL2463 PROTEIN"/>
    <property type="match status" value="1"/>
</dbReference>
<dbReference type="EMBL" id="SBKN01000002">
    <property type="protein sequence ID" value="RXR23391.1"/>
    <property type="molecule type" value="Genomic_DNA"/>
</dbReference>
<dbReference type="Proteomes" id="UP000289857">
    <property type="component" value="Unassembled WGS sequence"/>
</dbReference>
<gene>
    <name evidence="3" type="ORF">EQG61_05325</name>
</gene>